<keyword evidence="6" id="KW-1185">Reference proteome</keyword>
<gene>
    <name evidence="5" type="ORF">DWQ67_12165</name>
</gene>
<proteinExistence type="predicted"/>
<dbReference type="RefSeq" id="WP_121485882.1">
    <property type="nucleotide sequence ID" value="NZ_QQXL01000008.1"/>
</dbReference>
<organism evidence="5 6">
    <name type="scientific">Galactobacter caseinivorans</name>
    <dbReference type="NCBI Taxonomy" id="2676123"/>
    <lineage>
        <taxon>Bacteria</taxon>
        <taxon>Bacillati</taxon>
        <taxon>Actinomycetota</taxon>
        <taxon>Actinomycetes</taxon>
        <taxon>Micrococcales</taxon>
        <taxon>Micrococcaceae</taxon>
        <taxon>Galactobacter</taxon>
    </lineage>
</organism>
<dbReference type="SUPFAM" id="SSF52218">
    <property type="entry name" value="Flavoproteins"/>
    <property type="match status" value="1"/>
</dbReference>
<dbReference type="Gene3D" id="3.40.50.360">
    <property type="match status" value="1"/>
</dbReference>
<evidence type="ECO:0000256" key="3">
    <source>
        <dbReference type="ARBA" id="ARBA00023002"/>
    </source>
</evidence>
<dbReference type="InterPro" id="IPR029039">
    <property type="entry name" value="Flavoprotein-like_sf"/>
</dbReference>
<evidence type="ECO:0000313" key="5">
    <source>
        <dbReference type="EMBL" id="RKW69552.1"/>
    </source>
</evidence>
<dbReference type="GO" id="GO:0016491">
    <property type="term" value="F:oxidoreductase activity"/>
    <property type="evidence" value="ECO:0007669"/>
    <property type="project" value="UniProtKB-KW"/>
</dbReference>
<name>A0A496PFM8_9MICC</name>
<dbReference type="EMBL" id="QQXL01000008">
    <property type="protein sequence ID" value="RKW69552.1"/>
    <property type="molecule type" value="Genomic_DNA"/>
</dbReference>
<dbReference type="PANTHER" id="PTHR43408:SF2">
    <property type="entry name" value="FMN REDUCTASE (NADPH)"/>
    <property type="match status" value="1"/>
</dbReference>
<dbReference type="InterPro" id="IPR023932">
    <property type="entry name" value="CE1759_FMN_reduct"/>
</dbReference>
<dbReference type="NCBIfam" id="TIGR04037">
    <property type="entry name" value="LLM_duo_CE1759"/>
    <property type="match status" value="1"/>
</dbReference>
<accession>A0A496PFM8</accession>
<evidence type="ECO:0000256" key="2">
    <source>
        <dbReference type="ARBA" id="ARBA00022643"/>
    </source>
</evidence>
<dbReference type="AlphaFoldDB" id="A0A496PFM8"/>
<protein>
    <submittedName>
        <fullName evidence="5">Oxidoreductase</fullName>
    </submittedName>
</protein>
<keyword evidence="3" id="KW-0560">Oxidoreductase</keyword>
<keyword evidence="2" id="KW-0288">FMN</keyword>
<reference evidence="5 6" key="1">
    <citation type="submission" date="2018-07" db="EMBL/GenBank/DDBJ databases">
        <title>Arthrobacter sp. nov., isolated from raw cow's milk with high bacterial count.</title>
        <authorList>
            <person name="Hahne J."/>
            <person name="Isele D."/>
            <person name="Lipski A."/>
        </authorList>
    </citation>
    <scope>NUCLEOTIDE SEQUENCE [LARGE SCALE GENOMIC DNA]</scope>
    <source>
        <strain evidence="5 6">JZ R-183</strain>
    </source>
</reference>
<sequence>MSVRVAVVSAGLSQPSTSRMLAEQIANAVSAQVSARGEAAEVEFIELRELAQELATTMVTGGLPTPAVAAARDVLANADALVAVSPTFTASYSGLFKMFFDVLDPDTLRNVPTIVGATAGTARHSLVLDFAMRPLFTYLHALVVPTGVFAATEDFGGGADGAGLAGRVRQAASELVTQVMQAGSAVGGFVQSDADLTRRVSGNQLGATPDFASLLKGHAGSL</sequence>
<evidence type="ECO:0000259" key="4">
    <source>
        <dbReference type="Pfam" id="PF03358"/>
    </source>
</evidence>
<dbReference type="Proteomes" id="UP000273119">
    <property type="component" value="Unassembled WGS sequence"/>
</dbReference>
<comment type="caution">
    <text evidence="5">The sequence shown here is derived from an EMBL/GenBank/DDBJ whole genome shotgun (WGS) entry which is preliminary data.</text>
</comment>
<dbReference type="PANTHER" id="PTHR43408">
    <property type="entry name" value="FMN REDUCTASE (NADPH)"/>
    <property type="match status" value="1"/>
</dbReference>
<dbReference type="Pfam" id="PF03358">
    <property type="entry name" value="FMN_red"/>
    <property type="match status" value="1"/>
</dbReference>
<feature type="domain" description="NADPH-dependent FMN reductase-like" evidence="4">
    <location>
        <begin position="4"/>
        <end position="154"/>
    </location>
</feature>
<dbReference type="InterPro" id="IPR051814">
    <property type="entry name" value="NAD(P)H-dep_FMN_reductase"/>
</dbReference>
<dbReference type="InterPro" id="IPR005025">
    <property type="entry name" value="FMN_Rdtase-like_dom"/>
</dbReference>
<evidence type="ECO:0000313" key="6">
    <source>
        <dbReference type="Proteomes" id="UP000273119"/>
    </source>
</evidence>
<evidence type="ECO:0000256" key="1">
    <source>
        <dbReference type="ARBA" id="ARBA00022630"/>
    </source>
</evidence>
<keyword evidence="1" id="KW-0285">Flavoprotein</keyword>